<proteinExistence type="predicted"/>
<evidence type="ECO:0000256" key="1">
    <source>
        <dbReference type="SAM" id="Coils"/>
    </source>
</evidence>
<accession>A0A7M5WRE7</accession>
<keyword evidence="1" id="KW-0175">Coiled coil</keyword>
<sequence length="284" mass="33117">MDSSRSSRRTYHSKSKEFWIEETIKKLIPFWSEAFLAMSSQKSTTAVYSRNLMSRELRTEYEAYCAELEIKRRNWERQYDLQYEKRKRELQLQIEKHEAKLEILEEELRKRKLLKSQRKTNCNGKSVAKNESGVSSEPLHVESFHIDDSFVVEKPSFVKESLIAKRLFVNEDLSQVLFAEPINDVPIVSSRVVVEPMHTVIVEPIQVAVIESIPVVEELIEVVGELKRAVIVEPLHTIVVEPIRMECFSLVIESNLSFVKEPYFPAGLEVTQREPVIELNDFEF</sequence>
<feature type="coiled-coil region" evidence="1">
    <location>
        <begin position="58"/>
        <end position="114"/>
    </location>
</feature>
<keyword evidence="3" id="KW-1185">Reference proteome</keyword>
<reference evidence="2" key="1">
    <citation type="submission" date="2021-01" db="UniProtKB">
        <authorList>
            <consortium name="EnsemblMetazoa"/>
        </authorList>
    </citation>
    <scope>IDENTIFICATION</scope>
</reference>
<dbReference type="EnsemblMetazoa" id="CLYHEMT005687.1">
    <property type="protein sequence ID" value="CLYHEMP005687.1"/>
    <property type="gene ID" value="CLYHEMG005687"/>
</dbReference>
<name>A0A7M5WRE7_9CNID</name>
<dbReference type="AlphaFoldDB" id="A0A7M5WRE7"/>
<organism evidence="2 3">
    <name type="scientific">Clytia hemisphaerica</name>
    <dbReference type="NCBI Taxonomy" id="252671"/>
    <lineage>
        <taxon>Eukaryota</taxon>
        <taxon>Metazoa</taxon>
        <taxon>Cnidaria</taxon>
        <taxon>Hydrozoa</taxon>
        <taxon>Hydroidolina</taxon>
        <taxon>Leptothecata</taxon>
        <taxon>Obeliida</taxon>
        <taxon>Clytiidae</taxon>
        <taxon>Clytia</taxon>
    </lineage>
</organism>
<evidence type="ECO:0000313" key="3">
    <source>
        <dbReference type="Proteomes" id="UP000594262"/>
    </source>
</evidence>
<protein>
    <submittedName>
        <fullName evidence="2">Uncharacterized protein</fullName>
    </submittedName>
</protein>
<dbReference type="Proteomes" id="UP000594262">
    <property type="component" value="Unplaced"/>
</dbReference>
<evidence type="ECO:0000313" key="2">
    <source>
        <dbReference type="EnsemblMetazoa" id="CLYHEMP005687.1"/>
    </source>
</evidence>